<feature type="domain" description="Gamma-glutamylcyclotransferase AIG2-like" evidence="5">
    <location>
        <begin position="38"/>
        <end position="164"/>
    </location>
</feature>
<dbReference type="InterPro" id="IPR017939">
    <property type="entry name" value="G-Glutamylcylcotransferase"/>
</dbReference>
<name>A0A7S3LM25_9STRA</name>
<dbReference type="AlphaFoldDB" id="A0A7S3LM25"/>
<dbReference type="GO" id="GO:0003839">
    <property type="term" value="F:gamma-glutamylcyclotransferase activity"/>
    <property type="evidence" value="ECO:0007669"/>
    <property type="project" value="UniProtKB-EC"/>
</dbReference>
<accession>A0A7S3LM25</accession>
<feature type="domain" description="Gamma-glutamylcyclotransferase AIG2-like" evidence="5">
    <location>
        <begin position="198"/>
        <end position="318"/>
    </location>
</feature>
<evidence type="ECO:0000256" key="1">
    <source>
        <dbReference type="ARBA" id="ARBA00012346"/>
    </source>
</evidence>
<feature type="active site" description="Proton acceptor" evidence="3">
    <location>
        <position position="120"/>
    </location>
</feature>
<protein>
    <recommendedName>
        <fullName evidence="1">gamma-glutamylcyclotransferase</fullName>
        <ecNumber evidence="1">4.3.2.9</ecNumber>
    </recommendedName>
</protein>
<gene>
    <name evidence="6" type="ORF">ASTO00021_LOCUS5879</name>
</gene>
<feature type="binding site" evidence="4">
    <location>
        <begin position="38"/>
        <end position="43"/>
    </location>
    <ligand>
        <name>substrate</name>
    </ligand>
</feature>
<evidence type="ECO:0000313" key="6">
    <source>
        <dbReference type="EMBL" id="CAE0435599.1"/>
    </source>
</evidence>
<proteinExistence type="predicted"/>
<organism evidence="6">
    <name type="scientific">Aplanochytrium stocchinoi</name>
    <dbReference type="NCBI Taxonomy" id="215587"/>
    <lineage>
        <taxon>Eukaryota</taxon>
        <taxon>Sar</taxon>
        <taxon>Stramenopiles</taxon>
        <taxon>Bigyra</taxon>
        <taxon>Labyrinthulomycetes</taxon>
        <taxon>Thraustochytrida</taxon>
        <taxon>Thraustochytriidae</taxon>
        <taxon>Aplanochytrium</taxon>
    </lineage>
</organism>
<dbReference type="PANTHER" id="PTHR12935">
    <property type="entry name" value="GAMMA-GLUTAMYLCYCLOTRANSFERASE"/>
    <property type="match status" value="1"/>
</dbReference>
<dbReference type="Gene3D" id="3.10.490.10">
    <property type="entry name" value="Gamma-glutamyl cyclotransferase-like"/>
    <property type="match status" value="2"/>
</dbReference>
<dbReference type="CDD" id="cd06661">
    <property type="entry name" value="GGCT_like"/>
    <property type="match status" value="2"/>
</dbReference>
<dbReference type="InterPro" id="IPR013024">
    <property type="entry name" value="GGCT-like"/>
</dbReference>
<keyword evidence="2" id="KW-0456">Lyase</keyword>
<evidence type="ECO:0000256" key="2">
    <source>
        <dbReference type="ARBA" id="ARBA00023239"/>
    </source>
</evidence>
<dbReference type="PANTHER" id="PTHR12935:SF0">
    <property type="entry name" value="GAMMA-GLUTAMYLCYCLOTRANSFERASE"/>
    <property type="match status" value="1"/>
</dbReference>
<dbReference type="EMBL" id="HBIN01007965">
    <property type="protein sequence ID" value="CAE0435599.1"/>
    <property type="molecule type" value="Transcribed_RNA"/>
</dbReference>
<dbReference type="Pfam" id="PF06094">
    <property type="entry name" value="GGACT"/>
    <property type="match status" value="2"/>
</dbReference>
<dbReference type="InterPro" id="IPR009288">
    <property type="entry name" value="AIG2-like_dom"/>
</dbReference>
<dbReference type="EC" id="4.3.2.9" evidence="1"/>
<evidence type="ECO:0000259" key="5">
    <source>
        <dbReference type="Pfam" id="PF06094"/>
    </source>
</evidence>
<evidence type="ECO:0000256" key="4">
    <source>
        <dbReference type="PIRSR" id="PIRSR617939-2"/>
    </source>
</evidence>
<evidence type="ECO:0000256" key="3">
    <source>
        <dbReference type="PIRSR" id="PIRSR617939-1"/>
    </source>
</evidence>
<dbReference type="InterPro" id="IPR036568">
    <property type="entry name" value="GGCT-like_sf"/>
</dbReference>
<sequence length="323" mass="36333">MLNYRGRFCRVESTNKFFKKKLFSSKNIKMASANTVKYFGYGSNLNAEDFTNWCNRMGFGGARLVPVSPAWLIDHKLQFHYFSSGRKGGAADVVEDAGMAVPGVLFEVPENTLEALDSKEGHPLFYQKEKVVVCTPYLELVEAITYKVAGNRRKEEHVKPTKEYVKLIEGGLRKFGLPTSMLSMSTTQFVQEENMKSVFVYGTLLRGQPLNYAMVSRNKPTSVKEASVKGALYDLEDFPGLRPGDYVVKGELYSYDTPMRPLLTELDAIEGHEGWGRGLYERVVVPVTVDGEIVWAWAYLLCSKEYDGTEGLITSGSWIERTS</sequence>
<dbReference type="SUPFAM" id="SSF110857">
    <property type="entry name" value="Gamma-glutamyl cyclotransferase-like"/>
    <property type="match status" value="2"/>
</dbReference>
<reference evidence="6" key="1">
    <citation type="submission" date="2021-01" db="EMBL/GenBank/DDBJ databases">
        <authorList>
            <person name="Corre E."/>
            <person name="Pelletier E."/>
            <person name="Niang G."/>
            <person name="Scheremetjew M."/>
            <person name="Finn R."/>
            <person name="Kale V."/>
            <person name="Holt S."/>
            <person name="Cochrane G."/>
            <person name="Meng A."/>
            <person name="Brown T."/>
            <person name="Cohen L."/>
        </authorList>
    </citation>
    <scope>NUCLEOTIDE SEQUENCE</scope>
    <source>
        <strain evidence="6">GSBS06</strain>
    </source>
</reference>
<feature type="binding site" evidence="4">
    <location>
        <position position="164"/>
    </location>
    <ligand>
        <name>substrate</name>
    </ligand>
</feature>